<keyword evidence="2" id="KW-1185">Reference proteome</keyword>
<name>A0A0D7BT04_9AGAR</name>
<dbReference type="AlphaFoldDB" id="A0A0D7BT04"/>
<reference evidence="1 2" key="1">
    <citation type="journal article" date="2015" name="Fungal Genet. Biol.">
        <title>Evolution of novel wood decay mechanisms in Agaricales revealed by the genome sequences of Fistulina hepatica and Cylindrobasidium torrendii.</title>
        <authorList>
            <person name="Floudas D."/>
            <person name="Held B.W."/>
            <person name="Riley R."/>
            <person name="Nagy L.G."/>
            <person name="Koehler G."/>
            <person name="Ransdell A.S."/>
            <person name="Younus H."/>
            <person name="Chow J."/>
            <person name="Chiniquy J."/>
            <person name="Lipzen A."/>
            <person name="Tritt A."/>
            <person name="Sun H."/>
            <person name="Haridas S."/>
            <person name="LaButti K."/>
            <person name="Ohm R.A."/>
            <person name="Kues U."/>
            <person name="Blanchette R.A."/>
            <person name="Grigoriev I.V."/>
            <person name="Minto R.E."/>
            <person name="Hibbett D.S."/>
        </authorList>
    </citation>
    <scope>NUCLEOTIDE SEQUENCE [LARGE SCALE GENOMIC DNA]</scope>
    <source>
        <strain evidence="1 2">FP15055 ss-10</strain>
    </source>
</reference>
<proteinExistence type="predicted"/>
<dbReference type="OrthoDB" id="3352450at2759"/>
<sequence>MSALPKVPAEAVERAETESRKEAVFAGLASGLTSGVIGNRFFKFDRNKTIMSIVFASGLGGWYFYQAFRATNHRALEVEWKSMQQDLRAGVDYSIPSIPKEDAPAEEH</sequence>
<evidence type="ECO:0000313" key="2">
    <source>
        <dbReference type="Proteomes" id="UP000054007"/>
    </source>
</evidence>
<dbReference type="EMBL" id="KN880436">
    <property type="protein sequence ID" value="KIY73385.1"/>
    <property type="molecule type" value="Genomic_DNA"/>
</dbReference>
<accession>A0A0D7BT04</accession>
<dbReference type="Proteomes" id="UP000054007">
    <property type="component" value="Unassembled WGS sequence"/>
</dbReference>
<organism evidence="1 2">
    <name type="scientific">Cylindrobasidium torrendii FP15055 ss-10</name>
    <dbReference type="NCBI Taxonomy" id="1314674"/>
    <lineage>
        <taxon>Eukaryota</taxon>
        <taxon>Fungi</taxon>
        <taxon>Dikarya</taxon>
        <taxon>Basidiomycota</taxon>
        <taxon>Agaricomycotina</taxon>
        <taxon>Agaricomycetes</taxon>
        <taxon>Agaricomycetidae</taxon>
        <taxon>Agaricales</taxon>
        <taxon>Marasmiineae</taxon>
        <taxon>Physalacriaceae</taxon>
        <taxon>Cylindrobasidium</taxon>
    </lineage>
</organism>
<evidence type="ECO:0000313" key="1">
    <source>
        <dbReference type="EMBL" id="KIY73385.1"/>
    </source>
</evidence>
<gene>
    <name evidence="1" type="ORF">CYLTODRAFT_485541</name>
</gene>
<protein>
    <submittedName>
        <fullName evidence="1">Uncharacterized protein</fullName>
    </submittedName>
</protein>